<dbReference type="VEuPathDB" id="FungiDB:PC9H_011290"/>
<dbReference type="AlphaFoldDB" id="A0A8H6ZN95"/>
<dbReference type="RefSeq" id="XP_036626630.1">
    <property type="nucleotide sequence ID" value="XM_036780775.1"/>
</dbReference>
<reference evidence="1" key="1">
    <citation type="submission" date="2019-07" db="EMBL/GenBank/DDBJ databases">
        <authorList>
            <person name="Palmer J.M."/>
        </authorList>
    </citation>
    <scope>NUCLEOTIDE SEQUENCE</scope>
    <source>
        <strain evidence="1">PC9</strain>
    </source>
</reference>
<organism evidence="1 2">
    <name type="scientific">Pleurotus ostreatus</name>
    <name type="common">Oyster mushroom</name>
    <name type="synonym">White-rot fungus</name>
    <dbReference type="NCBI Taxonomy" id="5322"/>
    <lineage>
        <taxon>Eukaryota</taxon>
        <taxon>Fungi</taxon>
        <taxon>Dikarya</taxon>
        <taxon>Basidiomycota</taxon>
        <taxon>Agaricomycotina</taxon>
        <taxon>Agaricomycetes</taxon>
        <taxon>Agaricomycetidae</taxon>
        <taxon>Agaricales</taxon>
        <taxon>Pleurotineae</taxon>
        <taxon>Pleurotaceae</taxon>
        <taxon>Pleurotus</taxon>
    </lineage>
</organism>
<name>A0A8H6ZN95_PLEOS</name>
<comment type="caution">
    <text evidence="1">The sequence shown here is derived from an EMBL/GenBank/DDBJ whole genome shotgun (WGS) entry which is preliminary data.</text>
</comment>
<keyword evidence="2" id="KW-1185">Reference proteome</keyword>
<accession>A0A8H6ZN95</accession>
<dbReference type="OrthoDB" id="3003360at2759"/>
<evidence type="ECO:0000313" key="1">
    <source>
        <dbReference type="EMBL" id="KAF7420772.1"/>
    </source>
</evidence>
<sequence length="265" mass="29643">MSDKEIVDAVRRLQELQAGDSTDNSETPREYINQLTPPIGTSFFKRQSVTLFDDERFYAKFISIPESDLQVLVQTLTWKVDIYTYVTGATPDQEQFEANGGSVMVVMVHSGHLSFDSRRGRSIYRVTAPTSVVSQKQLPPTGSGIKNEDYWNYTISYQEVMNMFNNGGNGTLNFDAKYKEDFSRKDPLAGVVLSNGVQFGTEFELNNTDLPAFNLAGVSIFRSYAPDAFPVNFSFEADSAWSFIDNLGLASNKKVQVEVDINRGV</sequence>
<evidence type="ECO:0000313" key="2">
    <source>
        <dbReference type="Proteomes" id="UP000623687"/>
    </source>
</evidence>
<dbReference type="Proteomes" id="UP000623687">
    <property type="component" value="Unassembled WGS sequence"/>
</dbReference>
<protein>
    <submittedName>
        <fullName evidence="1">Uncharacterized protein</fullName>
    </submittedName>
</protein>
<dbReference type="EMBL" id="JACETU010000009">
    <property type="protein sequence ID" value="KAF7420772.1"/>
    <property type="molecule type" value="Genomic_DNA"/>
</dbReference>
<gene>
    <name evidence="1" type="ORF">PC9H_011290</name>
</gene>
<proteinExistence type="predicted"/>
<dbReference type="GeneID" id="59381108"/>